<dbReference type="InterPro" id="IPR012338">
    <property type="entry name" value="Beta-lactam/transpept-like"/>
</dbReference>
<dbReference type="InterPro" id="IPR050515">
    <property type="entry name" value="Beta-lactam/transpept"/>
</dbReference>
<evidence type="ECO:0000259" key="8">
    <source>
        <dbReference type="PROSITE" id="PS51178"/>
    </source>
</evidence>
<evidence type="ECO:0000256" key="4">
    <source>
        <dbReference type="ARBA" id="ARBA00012448"/>
    </source>
</evidence>
<dbReference type="Pfam" id="PF03793">
    <property type="entry name" value="PASTA"/>
    <property type="match status" value="2"/>
</dbReference>
<keyword evidence="7" id="KW-1133">Transmembrane helix</keyword>
<keyword evidence="12" id="KW-1185">Reference proteome</keyword>
<evidence type="ECO:0000313" key="10">
    <source>
        <dbReference type="EMBL" id="NEY18658.1"/>
    </source>
</evidence>
<dbReference type="CDD" id="cd06576">
    <property type="entry name" value="PASTA_Pbp2x-like_1"/>
    <property type="match status" value="1"/>
</dbReference>
<comment type="caution">
    <text evidence="9">The sequence shown here is derived from an EMBL/GenBank/DDBJ whole genome shotgun (WGS) entry which is preliminary data.</text>
</comment>
<evidence type="ECO:0000256" key="2">
    <source>
        <dbReference type="ARBA" id="ARBA00004752"/>
    </source>
</evidence>
<evidence type="ECO:0000256" key="6">
    <source>
        <dbReference type="ARBA" id="ARBA00034000"/>
    </source>
</evidence>
<comment type="similarity">
    <text evidence="3">Belongs to the transpeptidase family.</text>
</comment>
<name>A0A0A6VAP7_9BACI</name>
<comment type="catalytic activity">
    <reaction evidence="6">
        <text>Preferential cleavage: (Ac)2-L-Lys-D-Ala-|-D-Ala. Also transpeptidation of peptidyl-alanyl moieties that are N-acyl substituents of D-alanine.</text>
        <dbReference type="EC" id="3.4.16.4"/>
    </reaction>
</comment>
<evidence type="ECO:0000313" key="12">
    <source>
        <dbReference type="Proteomes" id="UP000476934"/>
    </source>
</evidence>
<evidence type="ECO:0000256" key="5">
    <source>
        <dbReference type="ARBA" id="ARBA00023136"/>
    </source>
</evidence>
<feature type="domain" description="PASTA" evidence="8">
    <location>
        <begin position="657"/>
        <end position="712"/>
    </location>
</feature>
<dbReference type="SMART" id="SM00740">
    <property type="entry name" value="PASTA"/>
    <property type="match status" value="2"/>
</dbReference>
<dbReference type="UniPathway" id="UPA00219"/>
<dbReference type="InterPro" id="IPR005311">
    <property type="entry name" value="PBP_dimer"/>
</dbReference>
<reference evidence="9 11" key="1">
    <citation type="submission" date="2014-10" db="EMBL/GenBank/DDBJ databases">
        <title>Draft genome of phytase producing Bacillus ginsengihumi strain M2.11.</title>
        <authorList>
            <person name="Toymentseva A."/>
            <person name="Boulygina E.A."/>
            <person name="Kazakov S.V."/>
            <person name="Kayumov I."/>
            <person name="Suleimanova A.D."/>
            <person name="Mardanova A.M."/>
            <person name="Maria S.N."/>
            <person name="Sergey M.Y."/>
            <person name="Sharipova M.R."/>
        </authorList>
    </citation>
    <scope>NUCLEOTIDE SEQUENCE [LARGE SCALE GENOMIC DNA]</scope>
    <source>
        <strain evidence="9 11">M2.11</strain>
    </source>
</reference>
<proteinExistence type="inferred from homology"/>
<dbReference type="OrthoDB" id="9804124at2"/>
<dbReference type="InterPro" id="IPR005543">
    <property type="entry name" value="PASTA_dom"/>
</dbReference>
<dbReference type="GO" id="GO:0005886">
    <property type="term" value="C:plasma membrane"/>
    <property type="evidence" value="ECO:0007669"/>
    <property type="project" value="TreeGrafter"/>
</dbReference>
<dbReference type="InterPro" id="IPR001460">
    <property type="entry name" value="PCN-bd_Tpept"/>
</dbReference>
<dbReference type="InterPro" id="IPR036138">
    <property type="entry name" value="PBP_dimer_sf"/>
</dbReference>
<dbReference type="PROSITE" id="PS51178">
    <property type="entry name" value="PASTA"/>
    <property type="match status" value="2"/>
</dbReference>
<dbReference type="GO" id="GO:0008658">
    <property type="term" value="F:penicillin binding"/>
    <property type="evidence" value="ECO:0007669"/>
    <property type="project" value="InterPro"/>
</dbReference>
<accession>A0A0A6VAP7</accession>
<dbReference type="GO" id="GO:0071555">
    <property type="term" value="P:cell wall organization"/>
    <property type="evidence" value="ECO:0007669"/>
    <property type="project" value="TreeGrafter"/>
</dbReference>
<dbReference type="GO" id="GO:0009002">
    <property type="term" value="F:serine-type D-Ala-D-Ala carboxypeptidase activity"/>
    <property type="evidence" value="ECO:0007669"/>
    <property type="project" value="UniProtKB-EC"/>
</dbReference>
<dbReference type="Pfam" id="PF00905">
    <property type="entry name" value="Transpeptidase"/>
    <property type="match status" value="1"/>
</dbReference>
<dbReference type="Pfam" id="PF03717">
    <property type="entry name" value="PBP_dimer"/>
    <property type="match status" value="1"/>
</dbReference>
<gene>
    <name evidence="10" type="ORF">G4D61_01585</name>
    <name evidence="9" type="ORF">NG54_13850</name>
</gene>
<organism evidence="9 11">
    <name type="scientific">Heyndrickxia ginsengihumi</name>
    <dbReference type="NCBI Taxonomy" id="363870"/>
    <lineage>
        <taxon>Bacteria</taxon>
        <taxon>Bacillati</taxon>
        <taxon>Bacillota</taxon>
        <taxon>Bacilli</taxon>
        <taxon>Bacillales</taxon>
        <taxon>Bacillaceae</taxon>
        <taxon>Heyndrickxia</taxon>
    </lineage>
</organism>
<sequence>MNSKKIYTNYGAAILFIIFGLLFFILLVRFLTIQITGQADGKALAAKAAQKYLRTNTIEAQRGTIYDDNGEVIAENITSYNLVAILDQKATIDPSHPKNVVDKRKTAKELSKYISLSESEIYDILNKKGRFQVEFGKAGQDIPYNVKKKIDALHLPGITFTTTSKRAYPNGSFAAHLIGYAKNDPKTDQLVGKMGVEKSYNKYLQGKNGKISYEGDFWGYLIPDRKKKVTKPKNGDDVYLTIDKKIQSFLEDAMEKAQKEYKPKKIIAIVADPTTGKILAMGQRPTFDPETLKGISDAWQNEAVETAYEPGSTMKIFTLSAAVQEGVFNPNATYKSGVFHVKNVPNPIKDWNNGVGWGRITFLEGLQRSSNVAFATLLDYIKQDKFKQYLEAFHFGQSTHSGLADEATGKILYDYPIERYTTAFGQGTTVTALQMVQAATAVANDGKMMKPYVVEKIKDTDTNKTKITKPEVVGHPISAQTAKQVRDYLRTVVTNKKKGTGTVYNIPGYSVTGKTGTAQIPNPNGSGYMIGKENYIFSFLGMAPKDHPKLIVYVAVQQPHLKETETGSEPVEMIFNPVMKNSLQYLNIKPEKMPVAKNIKLPDLIGEKPSDAKALLKSKGLTPVVLGDGDEVTNQSPAKGAIMLQNGKVLLKTNGYQKVPDFTGWSKRDVLKAAQLLNLKMHVSGDGYAFSQSLRKDSVVRPGDSITVQFDTP</sequence>
<dbReference type="FunFam" id="3.40.710.10:FF:000026">
    <property type="entry name" value="Penicillin-binding protein 1"/>
    <property type="match status" value="1"/>
</dbReference>
<dbReference type="Proteomes" id="UP000030588">
    <property type="component" value="Unassembled WGS sequence"/>
</dbReference>
<dbReference type="PANTHER" id="PTHR30627">
    <property type="entry name" value="PEPTIDOGLYCAN D,D-TRANSPEPTIDASE"/>
    <property type="match status" value="1"/>
</dbReference>
<dbReference type="SUPFAM" id="SSF54184">
    <property type="entry name" value="Penicillin-binding protein 2x (pbp-2x), c-terminal domain"/>
    <property type="match status" value="2"/>
</dbReference>
<feature type="transmembrane region" description="Helical" evidence="7">
    <location>
        <begin position="12"/>
        <end position="32"/>
    </location>
</feature>
<dbReference type="Gene3D" id="3.30.70.2110">
    <property type="match status" value="1"/>
</dbReference>
<reference evidence="10 12" key="2">
    <citation type="submission" date="2020-02" db="EMBL/GenBank/DDBJ databases">
        <authorList>
            <person name="Feng H."/>
        </authorList>
    </citation>
    <scope>NUCLEOTIDE SEQUENCE [LARGE SCALE GENOMIC DNA]</scope>
    <source>
        <strain evidence="10 12">Gsoil 114</strain>
    </source>
</reference>
<keyword evidence="5 7" id="KW-0472">Membrane</keyword>
<dbReference type="GO" id="GO:0009252">
    <property type="term" value="P:peptidoglycan biosynthetic process"/>
    <property type="evidence" value="ECO:0007669"/>
    <property type="project" value="UniProtKB-UniPathway"/>
</dbReference>
<feature type="domain" description="PASTA" evidence="8">
    <location>
        <begin position="589"/>
        <end position="655"/>
    </location>
</feature>
<dbReference type="EMBL" id="JRUN01000046">
    <property type="protein sequence ID" value="KHD84681.1"/>
    <property type="molecule type" value="Genomic_DNA"/>
</dbReference>
<dbReference type="CDD" id="cd06575">
    <property type="entry name" value="PASTA_Pbp2x-like_2"/>
    <property type="match status" value="1"/>
</dbReference>
<dbReference type="SUPFAM" id="SSF56601">
    <property type="entry name" value="beta-lactamase/transpeptidase-like"/>
    <property type="match status" value="1"/>
</dbReference>
<evidence type="ECO:0000256" key="3">
    <source>
        <dbReference type="ARBA" id="ARBA00007171"/>
    </source>
</evidence>
<protein>
    <recommendedName>
        <fullName evidence="4">serine-type D-Ala-D-Ala carboxypeptidase</fullName>
        <ecNumber evidence="4">3.4.16.4</ecNumber>
    </recommendedName>
</protein>
<dbReference type="SUPFAM" id="SSF56519">
    <property type="entry name" value="Penicillin binding protein dimerisation domain"/>
    <property type="match status" value="1"/>
</dbReference>
<dbReference type="AlphaFoldDB" id="A0A0A6VAP7"/>
<comment type="pathway">
    <text evidence="2">Cell wall biogenesis; peptidoglycan biosynthesis.</text>
</comment>
<dbReference type="PANTHER" id="PTHR30627:SF26">
    <property type="entry name" value="PENICILLIN-BINDING PROTEIN 2B"/>
    <property type="match status" value="1"/>
</dbReference>
<evidence type="ECO:0000313" key="9">
    <source>
        <dbReference type="EMBL" id="KHD84681.1"/>
    </source>
</evidence>
<dbReference type="Proteomes" id="UP000476934">
    <property type="component" value="Unassembled WGS sequence"/>
</dbReference>
<comment type="subcellular location">
    <subcellularLocation>
        <location evidence="1">Membrane</location>
    </subcellularLocation>
</comment>
<keyword evidence="7" id="KW-0812">Transmembrane</keyword>
<dbReference type="RefSeq" id="WP_025730109.1">
    <property type="nucleotide sequence ID" value="NZ_JAAIWK010000002.1"/>
</dbReference>
<evidence type="ECO:0000256" key="7">
    <source>
        <dbReference type="SAM" id="Phobius"/>
    </source>
</evidence>
<dbReference type="EMBL" id="JAAIWK010000002">
    <property type="protein sequence ID" value="NEY18658.1"/>
    <property type="molecule type" value="Genomic_DNA"/>
</dbReference>
<dbReference type="Gene3D" id="3.40.710.10">
    <property type="entry name" value="DD-peptidase/beta-lactamase superfamily"/>
    <property type="match status" value="1"/>
</dbReference>
<evidence type="ECO:0000256" key="1">
    <source>
        <dbReference type="ARBA" id="ARBA00004370"/>
    </source>
</evidence>
<dbReference type="EC" id="3.4.16.4" evidence="4"/>
<dbReference type="Gene3D" id="3.90.1310.10">
    <property type="entry name" value="Penicillin-binding protein 2a (Domain 2)"/>
    <property type="match status" value="1"/>
</dbReference>
<evidence type="ECO:0000313" key="11">
    <source>
        <dbReference type="Proteomes" id="UP000030588"/>
    </source>
</evidence>
<reference evidence="10 12" key="3">
    <citation type="submission" date="2020-03" db="EMBL/GenBank/DDBJ databases">
        <title>Bacillus aquiflavi sp. nov., isolated from yellow water of strong flavor Chinese baijiu in Yibin region of China.</title>
        <authorList>
            <person name="Xie J."/>
        </authorList>
    </citation>
    <scope>NUCLEOTIDE SEQUENCE [LARGE SCALE GENOMIC DNA]</scope>
    <source>
        <strain evidence="10 12">Gsoil 114</strain>
    </source>
</reference>
<dbReference type="STRING" id="363870.NG54_13850"/>